<protein>
    <submittedName>
        <fullName evidence="1">Uncharacterized protein</fullName>
    </submittedName>
</protein>
<dbReference type="EMBL" id="BEYU01000175">
    <property type="protein sequence ID" value="GBG33950.1"/>
    <property type="molecule type" value="Genomic_DNA"/>
</dbReference>
<organism evidence="1 2">
    <name type="scientific">Hondaea fermentalgiana</name>
    <dbReference type="NCBI Taxonomy" id="2315210"/>
    <lineage>
        <taxon>Eukaryota</taxon>
        <taxon>Sar</taxon>
        <taxon>Stramenopiles</taxon>
        <taxon>Bigyra</taxon>
        <taxon>Labyrinthulomycetes</taxon>
        <taxon>Thraustochytrida</taxon>
        <taxon>Thraustochytriidae</taxon>
        <taxon>Hondaea</taxon>
    </lineage>
</organism>
<name>A0A2R5GSY3_9STRA</name>
<evidence type="ECO:0000313" key="1">
    <source>
        <dbReference type="EMBL" id="GBG33950.1"/>
    </source>
</evidence>
<proteinExistence type="predicted"/>
<dbReference type="Proteomes" id="UP000241890">
    <property type="component" value="Unassembled WGS sequence"/>
</dbReference>
<gene>
    <name evidence="1" type="ORF">FCC1311_101732</name>
</gene>
<dbReference type="InParanoid" id="A0A2R5GSY3"/>
<reference evidence="1 2" key="1">
    <citation type="submission" date="2017-12" db="EMBL/GenBank/DDBJ databases">
        <title>Sequencing, de novo assembly and annotation of complete genome of a new Thraustochytrid species, strain FCC1311.</title>
        <authorList>
            <person name="Sedici K."/>
            <person name="Godart F."/>
            <person name="Aiese Cigliano R."/>
            <person name="Sanseverino W."/>
            <person name="Barakat M."/>
            <person name="Ortet P."/>
            <person name="Marechal E."/>
            <person name="Cagnac O."/>
            <person name="Amato A."/>
        </authorList>
    </citation>
    <scope>NUCLEOTIDE SEQUENCE [LARGE SCALE GENOMIC DNA]</scope>
</reference>
<dbReference type="OrthoDB" id="341976at2759"/>
<dbReference type="AlphaFoldDB" id="A0A2R5GSY3"/>
<keyword evidence="2" id="KW-1185">Reference proteome</keyword>
<sequence length="148" mass="16224">MSGHGSPPEGLTCKATWEDITEEEGNYCEYLSMPSGQWLPSHFGADTVRHLLKTQFPKYLEDVEKAAKDCAAAVRRLVTKGPPVYLSDAEALPLPEGDTHIEKIWFAADDEEISAKLAGALEGDAREELWASQRETLAMMEAAEAGQT</sequence>
<evidence type="ECO:0000313" key="2">
    <source>
        <dbReference type="Proteomes" id="UP000241890"/>
    </source>
</evidence>
<accession>A0A2R5GSY3</accession>
<comment type="caution">
    <text evidence="1">The sequence shown here is derived from an EMBL/GenBank/DDBJ whole genome shotgun (WGS) entry which is preliminary data.</text>
</comment>